<evidence type="ECO:0000313" key="3">
    <source>
        <dbReference type="Proteomes" id="UP001157418"/>
    </source>
</evidence>
<organism evidence="2 3">
    <name type="scientific">Lactuca virosa</name>
    <dbReference type="NCBI Taxonomy" id="75947"/>
    <lineage>
        <taxon>Eukaryota</taxon>
        <taxon>Viridiplantae</taxon>
        <taxon>Streptophyta</taxon>
        <taxon>Embryophyta</taxon>
        <taxon>Tracheophyta</taxon>
        <taxon>Spermatophyta</taxon>
        <taxon>Magnoliopsida</taxon>
        <taxon>eudicotyledons</taxon>
        <taxon>Gunneridae</taxon>
        <taxon>Pentapetalae</taxon>
        <taxon>asterids</taxon>
        <taxon>campanulids</taxon>
        <taxon>Asterales</taxon>
        <taxon>Asteraceae</taxon>
        <taxon>Cichorioideae</taxon>
        <taxon>Cichorieae</taxon>
        <taxon>Lactucinae</taxon>
        <taxon>Lactuca</taxon>
    </lineage>
</organism>
<name>A0AAU9LVS4_9ASTR</name>
<keyword evidence="3" id="KW-1185">Reference proteome</keyword>
<gene>
    <name evidence="2" type="ORF">LVIROSA_LOCUS1708</name>
</gene>
<dbReference type="AlphaFoldDB" id="A0AAU9LVS4"/>
<evidence type="ECO:0000256" key="1">
    <source>
        <dbReference type="SAM" id="MobiDB-lite"/>
    </source>
</evidence>
<comment type="caution">
    <text evidence="2">The sequence shown here is derived from an EMBL/GenBank/DDBJ whole genome shotgun (WGS) entry which is preliminary data.</text>
</comment>
<feature type="region of interest" description="Disordered" evidence="1">
    <location>
        <begin position="1"/>
        <end position="58"/>
    </location>
</feature>
<dbReference type="Proteomes" id="UP001157418">
    <property type="component" value="Unassembled WGS sequence"/>
</dbReference>
<dbReference type="EMBL" id="CAKMRJ010000001">
    <property type="protein sequence ID" value="CAH1413760.1"/>
    <property type="molecule type" value="Genomic_DNA"/>
</dbReference>
<sequence length="208" mass="23121">MQEPIVNLSQSQSQSPIVPPLTPPSTTTPIPPTISNPSTTTPIQTIAQPPPVSSVTTSTPLPPPIFTDSTTTTTQPPLIQNEEHVSEENDDFNVPDDDEFEQIRSFQTFVEPILAASFLDDESDRDDEIVFAPATIKYYQMFNRKLNALVRRSDSFFPTNFQILMITHENTLKTIIGESKRLFDAQAKFIDEATLKVQTALPTSNNAL</sequence>
<feature type="compositionally biased region" description="Low complexity" evidence="1">
    <location>
        <begin position="35"/>
        <end position="58"/>
    </location>
</feature>
<accession>A0AAU9LVS4</accession>
<protein>
    <submittedName>
        <fullName evidence="2">Uncharacterized protein</fullName>
    </submittedName>
</protein>
<reference evidence="2 3" key="1">
    <citation type="submission" date="2022-01" db="EMBL/GenBank/DDBJ databases">
        <authorList>
            <person name="Xiong W."/>
            <person name="Schranz E."/>
        </authorList>
    </citation>
    <scope>NUCLEOTIDE SEQUENCE [LARGE SCALE GENOMIC DNA]</scope>
</reference>
<evidence type="ECO:0000313" key="2">
    <source>
        <dbReference type="EMBL" id="CAH1413760.1"/>
    </source>
</evidence>
<proteinExistence type="predicted"/>